<dbReference type="EMBL" id="BRXS01000006">
    <property type="protein sequence ID" value="GLC27530.1"/>
    <property type="molecule type" value="Genomic_DNA"/>
</dbReference>
<organism evidence="2 3">
    <name type="scientific">Roseisolibacter agri</name>
    <dbReference type="NCBI Taxonomy" id="2014610"/>
    <lineage>
        <taxon>Bacteria</taxon>
        <taxon>Pseudomonadati</taxon>
        <taxon>Gemmatimonadota</taxon>
        <taxon>Gemmatimonadia</taxon>
        <taxon>Gemmatimonadales</taxon>
        <taxon>Gemmatimonadaceae</taxon>
        <taxon>Roseisolibacter</taxon>
    </lineage>
</organism>
<dbReference type="Proteomes" id="UP001161325">
    <property type="component" value="Unassembled WGS sequence"/>
</dbReference>
<dbReference type="AlphaFoldDB" id="A0AA37Q6M6"/>
<evidence type="ECO:0000256" key="1">
    <source>
        <dbReference type="SAM" id="MobiDB-lite"/>
    </source>
</evidence>
<gene>
    <name evidence="2" type="ORF">rosag_40430</name>
</gene>
<comment type="caution">
    <text evidence="2">The sequence shown here is derived from an EMBL/GenBank/DDBJ whole genome shotgun (WGS) entry which is preliminary data.</text>
</comment>
<evidence type="ECO:0000313" key="3">
    <source>
        <dbReference type="Proteomes" id="UP001161325"/>
    </source>
</evidence>
<feature type="region of interest" description="Disordered" evidence="1">
    <location>
        <begin position="57"/>
        <end position="83"/>
    </location>
</feature>
<accession>A0AA37Q6M6</accession>
<reference evidence="2" key="1">
    <citation type="submission" date="2022-08" db="EMBL/GenBank/DDBJ databases">
        <title>Draft genome sequencing of Roseisolibacter agri AW1220.</title>
        <authorList>
            <person name="Tobiishi Y."/>
            <person name="Tonouchi A."/>
        </authorList>
    </citation>
    <scope>NUCLEOTIDE SEQUENCE</scope>
    <source>
        <strain evidence="2">AW1220</strain>
    </source>
</reference>
<protein>
    <submittedName>
        <fullName evidence="2">Uncharacterized protein</fullName>
    </submittedName>
</protein>
<evidence type="ECO:0000313" key="2">
    <source>
        <dbReference type="EMBL" id="GLC27530.1"/>
    </source>
</evidence>
<sequence>MRVHEAGHQQPPAAVDPVGIGEAQLQRVLRPDGGDATVHDRDRGAWRLHASVTQLRAATGARGTGAGDDLSGVGEEERRASSVERRVCLSRERSTGCRRMSLDARRSPLDAHEITPGVRTFPITSRTRDAIRIGACASPRQA</sequence>
<name>A0AA37Q6M6_9BACT</name>
<proteinExistence type="predicted"/>
<keyword evidence="3" id="KW-1185">Reference proteome</keyword>